<proteinExistence type="predicted"/>
<feature type="region of interest" description="Disordered" evidence="1">
    <location>
        <begin position="160"/>
        <end position="180"/>
    </location>
</feature>
<dbReference type="Proteomes" id="UP000306544">
    <property type="component" value="Unassembled WGS sequence"/>
</dbReference>
<evidence type="ECO:0000256" key="2">
    <source>
        <dbReference type="SAM" id="Phobius"/>
    </source>
</evidence>
<organism evidence="3 4">
    <name type="scientific">Nesterenkonia sphaerica</name>
    <dbReference type="NCBI Taxonomy" id="1804988"/>
    <lineage>
        <taxon>Bacteria</taxon>
        <taxon>Bacillati</taxon>
        <taxon>Actinomycetota</taxon>
        <taxon>Actinomycetes</taxon>
        <taxon>Micrococcales</taxon>
        <taxon>Micrococcaceae</taxon>
        <taxon>Nesterenkonia</taxon>
    </lineage>
</organism>
<evidence type="ECO:0000313" key="3">
    <source>
        <dbReference type="EMBL" id="TLP72753.1"/>
    </source>
</evidence>
<feature type="transmembrane region" description="Helical" evidence="2">
    <location>
        <begin position="38"/>
        <end position="60"/>
    </location>
</feature>
<keyword evidence="2" id="KW-0812">Transmembrane</keyword>
<feature type="transmembrane region" description="Helical" evidence="2">
    <location>
        <begin position="91"/>
        <end position="111"/>
    </location>
</feature>
<feature type="transmembrane region" description="Helical" evidence="2">
    <location>
        <begin position="131"/>
        <end position="150"/>
    </location>
</feature>
<comment type="caution">
    <text evidence="3">The sequence shown here is derived from an EMBL/GenBank/DDBJ whole genome shotgun (WGS) entry which is preliminary data.</text>
</comment>
<dbReference type="AlphaFoldDB" id="A0A5R9A261"/>
<accession>A0A5R9A261</accession>
<evidence type="ECO:0000256" key="1">
    <source>
        <dbReference type="SAM" id="MobiDB-lite"/>
    </source>
</evidence>
<keyword evidence="4" id="KW-1185">Reference proteome</keyword>
<dbReference type="InterPro" id="IPR021517">
    <property type="entry name" value="DUF3180"/>
</dbReference>
<dbReference type="Pfam" id="PF11377">
    <property type="entry name" value="DUF3180"/>
    <property type="match status" value="1"/>
</dbReference>
<evidence type="ECO:0000313" key="4">
    <source>
        <dbReference type="Proteomes" id="UP000306544"/>
    </source>
</evidence>
<protein>
    <submittedName>
        <fullName evidence="3">DUF3180 domain-containing protein</fullName>
    </submittedName>
</protein>
<sequence>MTQLRPLWLLVIALGAALAGYLATVAMSAGGFSSPVLPLSSAVTLGAIGGIVLILGLIVWRDQRRIEQAADEARREKPRSRPARRIHPLQAVRVVAAGQACAYAGALIAGWHAGVLIDLAPAAGAGTPNVTSALVVVIGGLIWVITGFVVETLGKLPPDSGLSQSEPRFDDNGTEPNAAL</sequence>
<dbReference type="OrthoDB" id="3257239at2"/>
<reference evidence="3 4" key="1">
    <citation type="submission" date="2019-05" db="EMBL/GenBank/DDBJ databases">
        <title>Nesterenkonia sp. GY239, isolated from the Southern Atlantic Ocean.</title>
        <authorList>
            <person name="Zhang G."/>
        </authorList>
    </citation>
    <scope>NUCLEOTIDE SEQUENCE [LARGE SCALE GENOMIC DNA]</scope>
    <source>
        <strain evidence="3 4">GY239</strain>
    </source>
</reference>
<dbReference type="RefSeq" id="WP_138171040.1">
    <property type="nucleotide sequence ID" value="NZ_VAWA01000020.1"/>
</dbReference>
<name>A0A5R9A261_9MICC</name>
<keyword evidence="2" id="KW-1133">Transmembrane helix</keyword>
<dbReference type="EMBL" id="VAWA01000020">
    <property type="protein sequence ID" value="TLP72753.1"/>
    <property type="molecule type" value="Genomic_DNA"/>
</dbReference>
<keyword evidence="2" id="KW-0472">Membrane</keyword>
<gene>
    <name evidence="3" type="ORF">FEF27_11500</name>
</gene>